<accession>A0A7Z2ZKK8</accession>
<protein>
    <submittedName>
        <fullName evidence="3">Uncharacterized protein</fullName>
    </submittedName>
</protein>
<feature type="region of interest" description="Disordered" evidence="1">
    <location>
        <begin position="68"/>
        <end position="93"/>
    </location>
</feature>
<dbReference type="AlphaFoldDB" id="A0A7Z2ZKK8"/>
<dbReference type="EMBL" id="CP051680">
    <property type="protein sequence ID" value="QJD83286.1"/>
    <property type="molecule type" value="Genomic_DNA"/>
</dbReference>
<evidence type="ECO:0000313" key="4">
    <source>
        <dbReference type="Proteomes" id="UP000502248"/>
    </source>
</evidence>
<dbReference type="Proteomes" id="UP000502248">
    <property type="component" value="Chromosome"/>
</dbReference>
<evidence type="ECO:0000256" key="1">
    <source>
        <dbReference type="SAM" id="MobiDB-lite"/>
    </source>
</evidence>
<evidence type="ECO:0000313" key="3">
    <source>
        <dbReference type="EMBL" id="QJD83286.1"/>
    </source>
</evidence>
<keyword evidence="2" id="KW-0812">Transmembrane</keyword>
<keyword evidence="2" id="KW-1133">Transmembrane helix</keyword>
<dbReference type="RefSeq" id="WP_169279583.1">
    <property type="nucleotide sequence ID" value="NZ_CP051680.1"/>
</dbReference>
<gene>
    <name evidence="3" type="ORF">HH215_08955</name>
</gene>
<keyword evidence="4" id="KW-1185">Reference proteome</keyword>
<feature type="transmembrane region" description="Helical" evidence="2">
    <location>
        <begin position="31"/>
        <end position="54"/>
    </location>
</feature>
<name>A0A7Z2ZKK8_9BACL</name>
<proteinExistence type="predicted"/>
<keyword evidence="2" id="KW-0472">Membrane</keyword>
<organism evidence="3 4">
    <name type="scientific">Cohnella herbarum</name>
    <dbReference type="NCBI Taxonomy" id="2728023"/>
    <lineage>
        <taxon>Bacteria</taxon>
        <taxon>Bacillati</taxon>
        <taxon>Bacillota</taxon>
        <taxon>Bacilli</taxon>
        <taxon>Bacillales</taxon>
        <taxon>Paenibacillaceae</taxon>
        <taxon>Cohnella</taxon>
    </lineage>
</organism>
<evidence type="ECO:0000256" key="2">
    <source>
        <dbReference type="SAM" id="Phobius"/>
    </source>
</evidence>
<reference evidence="3 4" key="1">
    <citation type="submission" date="2020-04" db="EMBL/GenBank/DDBJ databases">
        <title>Genome sequencing of novel species.</title>
        <authorList>
            <person name="Heo J."/>
            <person name="Kim S.-J."/>
            <person name="Kim J.-S."/>
            <person name="Hong S.-B."/>
            <person name="Kwon S.-W."/>
        </authorList>
    </citation>
    <scope>NUCLEOTIDE SEQUENCE [LARGE SCALE GENOMIC DNA]</scope>
    <source>
        <strain evidence="3 4">MFER-1</strain>
    </source>
</reference>
<dbReference type="KEGG" id="cheb:HH215_08955"/>
<sequence length="93" mass="10516">MGIIQANQADEVMRELVGRYYESGFRWGLAISWWVSGIVTAIVLYALGMMVEYLMDISSRLRNLEHEAKKNGEPASRMGNSKANMSKLEGFKL</sequence>